<proteinExistence type="predicted"/>
<dbReference type="STRING" id="134601.AFA91_09960"/>
<accession>A0A0K0XFQ2</accession>
<feature type="region of interest" description="Disordered" evidence="1">
    <location>
        <begin position="14"/>
        <end position="38"/>
    </location>
</feature>
<dbReference type="EMBL" id="CP012150">
    <property type="protein sequence ID" value="AKS36233.1"/>
    <property type="molecule type" value="Genomic_DNA"/>
</dbReference>
<dbReference type="PATRIC" id="fig|134601.6.peg.2074"/>
<dbReference type="KEGG" id="mgo:AFA91_09960"/>
<name>A0A0K0XFQ2_MYCGD</name>
<evidence type="ECO:0000313" key="3">
    <source>
        <dbReference type="Proteomes" id="UP000062255"/>
    </source>
</evidence>
<gene>
    <name evidence="2" type="ORF">AFA91_09960</name>
</gene>
<dbReference type="OrthoDB" id="4641924at2"/>
<dbReference type="Proteomes" id="UP000062255">
    <property type="component" value="Chromosome"/>
</dbReference>
<dbReference type="AlphaFoldDB" id="A0A0K0XFQ2"/>
<organism evidence="2 3">
    <name type="scientific">Mycolicibacterium goodii</name>
    <name type="common">Mycobacterium goodii</name>
    <dbReference type="NCBI Taxonomy" id="134601"/>
    <lineage>
        <taxon>Bacteria</taxon>
        <taxon>Bacillati</taxon>
        <taxon>Actinomycetota</taxon>
        <taxon>Actinomycetes</taxon>
        <taxon>Mycobacteriales</taxon>
        <taxon>Mycobacteriaceae</taxon>
        <taxon>Mycolicibacterium</taxon>
    </lineage>
</organism>
<reference evidence="2 3" key="1">
    <citation type="submission" date="2015-07" db="EMBL/GenBank/DDBJ databases">
        <title>Complete genome sequence of Mycobacterium goodii X7B, a facultative thermophilic biodesulfurizing bacterium.</title>
        <authorList>
            <person name="Yu B."/>
            <person name="Li F."/>
            <person name="Xu P."/>
        </authorList>
    </citation>
    <scope>NUCLEOTIDE SEQUENCE [LARGE SCALE GENOMIC DNA]</scope>
    <source>
        <strain evidence="2 3">X7B</strain>
    </source>
</reference>
<sequence length="98" mass="11246">MYCSPACRQKAHRARTARRVAALSRQRSDATSGDVKPVAVRPDIARSLERAREQIAESRRLCRISAERLRRMAALQREIGNRQEVRATTPMPYAKWAR</sequence>
<protein>
    <submittedName>
        <fullName evidence="2">Uncharacterized protein</fullName>
    </submittedName>
</protein>
<evidence type="ECO:0000313" key="2">
    <source>
        <dbReference type="EMBL" id="AKS36233.1"/>
    </source>
</evidence>
<evidence type="ECO:0000256" key="1">
    <source>
        <dbReference type="SAM" id="MobiDB-lite"/>
    </source>
</evidence>